<accession>A0AAW0EKM0</accession>
<evidence type="ECO:0000313" key="3">
    <source>
        <dbReference type="Proteomes" id="UP001362999"/>
    </source>
</evidence>
<organism evidence="2 3">
    <name type="scientific">Favolaschia claudopus</name>
    <dbReference type="NCBI Taxonomy" id="2862362"/>
    <lineage>
        <taxon>Eukaryota</taxon>
        <taxon>Fungi</taxon>
        <taxon>Dikarya</taxon>
        <taxon>Basidiomycota</taxon>
        <taxon>Agaricomycotina</taxon>
        <taxon>Agaricomycetes</taxon>
        <taxon>Agaricomycetidae</taxon>
        <taxon>Agaricales</taxon>
        <taxon>Marasmiineae</taxon>
        <taxon>Mycenaceae</taxon>
        <taxon>Favolaschia</taxon>
    </lineage>
</organism>
<dbReference type="EMBL" id="JAWWNJ010000001">
    <property type="protein sequence ID" value="KAK7064895.1"/>
    <property type="molecule type" value="Genomic_DNA"/>
</dbReference>
<name>A0AAW0EKM0_9AGAR</name>
<dbReference type="AlphaFoldDB" id="A0AAW0EKM0"/>
<feature type="region of interest" description="Disordered" evidence="1">
    <location>
        <begin position="480"/>
        <end position="517"/>
    </location>
</feature>
<feature type="region of interest" description="Disordered" evidence="1">
    <location>
        <begin position="552"/>
        <end position="689"/>
    </location>
</feature>
<sequence length="717" mass="79730">MSLHKQADCLALPGTPPQAGPSSDESESTRPQRVTQLDGPWNHRGFKDGKVDSERLGSLLAAKVDPEDSSLPRLFSNFFQAMSAFDSTALQLQRLEKLLNGRRRADLVLKALGFPNSLYYHSQPHGESREAVSILAPMLLADRLALLAEPENLAEPLRGGKPQLNWSPISPDRSTFTDWWASLQAARKLYLVNRDTFDDVGGGKLICQKFIQQARSTRTARVRLNLEVFVYLLKRYLKGDPFLKPETIRSFVIERVHVLFIPCITNVIYREADKVLEDEEEVQRLISQFDLIEIITPLFVAVIYGSCSLFSRHGFVTRKGCLYLPVWLQQSNIPSREAGNGLTVLDDTLLLLALRAALGKISIAQMSAAFFTDPKVMAILEQDPGWDARQVLRNDQERAEVVKSGTVVKSEQEFQRLTPFLIPAPQNIVAHEHPLYTSGAGVPPAPTRFFLQPDVEEVKFKGNDYPTHVQGDSRTVLLQRLPENTSHQREKSPRSSLDAETAENVVSKTVPDGTSSALTAQDDVLESMSEEEEEVMKMVIVKGMDIMGKAEHNSNERLGQQKQEKTKDQGRGQKQQVHDKQARNVRNQKKDNSNEVLQNDTDRSLRNEQKQMQREAADAKKRKRLVQAGNEEHEEDDALSGGILPITRKRRREDNVGGSAPTASDGETQATASSAPSSFSVPPSTAKESDAELILASIGGAIERKCANGEGENGITE</sequence>
<protein>
    <submittedName>
        <fullName evidence="2">Uncharacterized protein</fullName>
    </submittedName>
</protein>
<keyword evidence="3" id="KW-1185">Reference proteome</keyword>
<evidence type="ECO:0000313" key="2">
    <source>
        <dbReference type="EMBL" id="KAK7064895.1"/>
    </source>
</evidence>
<comment type="caution">
    <text evidence="2">The sequence shown here is derived from an EMBL/GenBank/DDBJ whole genome shotgun (WGS) entry which is preliminary data.</text>
</comment>
<proteinExistence type="predicted"/>
<feature type="compositionally biased region" description="Low complexity" evidence="1">
    <location>
        <begin position="668"/>
        <end position="686"/>
    </location>
</feature>
<evidence type="ECO:0000256" key="1">
    <source>
        <dbReference type="SAM" id="MobiDB-lite"/>
    </source>
</evidence>
<dbReference type="Proteomes" id="UP001362999">
    <property type="component" value="Unassembled WGS sequence"/>
</dbReference>
<feature type="region of interest" description="Disordered" evidence="1">
    <location>
        <begin position="1"/>
        <end position="49"/>
    </location>
</feature>
<gene>
    <name evidence="2" type="ORF">R3P38DRAFT_3340034</name>
</gene>
<reference evidence="2 3" key="1">
    <citation type="journal article" date="2024" name="J Genomics">
        <title>Draft genome sequencing and assembly of Favolaschia claudopus CIRM-BRFM 2984 isolated from oak limbs.</title>
        <authorList>
            <person name="Navarro D."/>
            <person name="Drula E."/>
            <person name="Chaduli D."/>
            <person name="Cazenave R."/>
            <person name="Ahrendt S."/>
            <person name="Wang J."/>
            <person name="Lipzen A."/>
            <person name="Daum C."/>
            <person name="Barry K."/>
            <person name="Grigoriev I.V."/>
            <person name="Favel A."/>
            <person name="Rosso M.N."/>
            <person name="Martin F."/>
        </authorList>
    </citation>
    <scope>NUCLEOTIDE SEQUENCE [LARGE SCALE GENOMIC DNA]</scope>
    <source>
        <strain evidence="2 3">CIRM-BRFM 2984</strain>
    </source>
</reference>
<feature type="compositionally biased region" description="Polar residues" evidence="1">
    <location>
        <begin position="504"/>
        <end position="517"/>
    </location>
</feature>
<feature type="compositionally biased region" description="Basic and acidic residues" evidence="1">
    <location>
        <begin position="562"/>
        <end position="593"/>
    </location>
</feature>
<feature type="compositionally biased region" description="Basic and acidic residues" evidence="1">
    <location>
        <begin position="600"/>
        <end position="619"/>
    </location>
</feature>